<dbReference type="GO" id="GO:0000287">
    <property type="term" value="F:magnesium ion binding"/>
    <property type="evidence" value="ECO:0007669"/>
    <property type="project" value="TreeGrafter"/>
</dbReference>
<dbReference type="InterPro" id="IPR000836">
    <property type="entry name" value="PRTase_dom"/>
</dbReference>
<evidence type="ECO:0000256" key="2">
    <source>
        <dbReference type="ARBA" id="ARBA00002049"/>
    </source>
</evidence>
<keyword evidence="7 16" id="KW-0963">Cytoplasm</keyword>
<evidence type="ECO:0000256" key="10">
    <source>
        <dbReference type="ARBA" id="ARBA00022723"/>
    </source>
</evidence>
<evidence type="ECO:0000256" key="13">
    <source>
        <dbReference type="ARBA" id="ARBA00022842"/>
    </source>
</evidence>
<evidence type="ECO:0000256" key="5">
    <source>
        <dbReference type="ARBA" id="ARBA00004676"/>
    </source>
</evidence>
<evidence type="ECO:0000256" key="11">
    <source>
        <dbReference type="ARBA" id="ARBA00022726"/>
    </source>
</evidence>
<evidence type="ECO:0000256" key="9">
    <source>
        <dbReference type="ARBA" id="ARBA00022679"/>
    </source>
</evidence>
<keyword evidence="11 16" id="KW-0660">Purine salvage</keyword>
<dbReference type="GO" id="GO:0000166">
    <property type="term" value="F:nucleotide binding"/>
    <property type="evidence" value="ECO:0007669"/>
    <property type="project" value="UniProtKB-KW"/>
</dbReference>
<dbReference type="AlphaFoldDB" id="A0A8D4UUT3"/>
<evidence type="ECO:0000256" key="1">
    <source>
        <dbReference type="ARBA" id="ARBA00001946"/>
    </source>
</evidence>
<proteinExistence type="inferred from homology"/>
<dbReference type="InterPro" id="IPR005904">
    <property type="entry name" value="Hxn_phspho_trans"/>
</dbReference>
<comment type="subcellular location">
    <subcellularLocation>
        <location evidence="3 16">Cytoplasm</location>
    </subcellularLocation>
</comment>
<dbReference type="EC" id="2.4.2.8" evidence="16"/>
<evidence type="ECO:0000259" key="17">
    <source>
        <dbReference type="Pfam" id="PF00156"/>
    </source>
</evidence>
<dbReference type="GO" id="GO:0005829">
    <property type="term" value="C:cytosol"/>
    <property type="evidence" value="ECO:0007669"/>
    <property type="project" value="TreeGrafter"/>
</dbReference>
<dbReference type="GeneID" id="92716538"/>
<comment type="catalytic activity">
    <reaction evidence="14">
        <text>GMP + diphosphate = guanine + 5-phospho-alpha-D-ribose 1-diphosphate</text>
        <dbReference type="Rhea" id="RHEA:25424"/>
        <dbReference type="ChEBI" id="CHEBI:16235"/>
        <dbReference type="ChEBI" id="CHEBI:33019"/>
        <dbReference type="ChEBI" id="CHEBI:58017"/>
        <dbReference type="ChEBI" id="CHEBI:58115"/>
        <dbReference type="EC" id="2.4.2.8"/>
    </reaction>
    <physiologicalReaction direction="right-to-left" evidence="14">
        <dbReference type="Rhea" id="RHEA:25426"/>
    </physiologicalReaction>
</comment>
<comment type="similarity">
    <text evidence="6 16">Belongs to the purine/pyrimidine phosphoribosyltransferase family.</text>
</comment>
<comment type="catalytic activity">
    <reaction evidence="15">
        <text>IMP + diphosphate = hypoxanthine + 5-phospho-alpha-D-ribose 1-diphosphate</text>
        <dbReference type="Rhea" id="RHEA:17973"/>
        <dbReference type="ChEBI" id="CHEBI:17368"/>
        <dbReference type="ChEBI" id="CHEBI:33019"/>
        <dbReference type="ChEBI" id="CHEBI:58017"/>
        <dbReference type="ChEBI" id="CHEBI:58053"/>
        <dbReference type="EC" id="2.4.2.8"/>
    </reaction>
    <physiologicalReaction direction="right-to-left" evidence="15">
        <dbReference type="Rhea" id="RHEA:17975"/>
    </physiologicalReaction>
</comment>
<dbReference type="GO" id="GO:0052657">
    <property type="term" value="F:guanine phosphoribosyltransferase activity"/>
    <property type="evidence" value="ECO:0007669"/>
    <property type="project" value="UniProtKB-ARBA"/>
</dbReference>
<keyword evidence="8 16" id="KW-0328">Glycosyltransferase</keyword>
<dbReference type="GO" id="GO:0032264">
    <property type="term" value="P:IMP salvage"/>
    <property type="evidence" value="ECO:0007669"/>
    <property type="project" value="UniProtKB-UniPathway"/>
</dbReference>
<dbReference type="GO" id="GO:0004422">
    <property type="term" value="F:hypoxanthine phosphoribosyltransferase activity"/>
    <property type="evidence" value="ECO:0007669"/>
    <property type="project" value="InterPro"/>
</dbReference>
<organism evidence="18 19">
    <name type="scientific">Dialister hominis</name>
    <dbReference type="NCBI Taxonomy" id="2582419"/>
    <lineage>
        <taxon>Bacteria</taxon>
        <taxon>Bacillati</taxon>
        <taxon>Bacillota</taxon>
        <taxon>Negativicutes</taxon>
        <taxon>Veillonellales</taxon>
        <taxon>Veillonellaceae</taxon>
        <taxon>Dialister</taxon>
    </lineage>
</organism>
<evidence type="ECO:0000256" key="6">
    <source>
        <dbReference type="ARBA" id="ARBA00008391"/>
    </source>
</evidence>
<dbReference type="NCBIfam" id="TIGR01203">
    <property type="entry name" value="HGPRTase"/>
    <property type="match status" value="1"/>
</dbReference>
<feature type="domain" description="Phosphoribosyltransferase" evidence="17">
    <location>
        <begin position="16"/>
        <end position="162"/>
    </location>
</feature>
<comment type="cofactor">
    <cofactor evidence="1 16">
        <name>Mg(2+)</name>
        <dbReference type="ChEBI" id="CHEBI:18420"/>
    </cofactor>
</comment>
<dbReference type="GO" id="GO:0006178">
    <property type="term" value="P:guanine salvage"/>
    <property type="evidence" value="ECO:0007669"/>
    <property type="project" value="TreeGrafter"/>
</dbReference>
<reference evidence="19" key="1">
    <citation type="submission" date="2019-05" db="EMBL/GenBank/DDBJ databases">
        <title>Complete genome sequencing of Dialister sp. strain 5BBH33.</title>
        <authorList>
            <person name="Sakamoto M."/>
            <person name="Murakami T."/>
            <person name="Mori H."/>
        </authorList>
    </citation>
    <scope>NUCLEOTIDE SEQUENCE [LARGE SCALE GENOMIC DNA]</scope>
    <source>
        <strain evidence="19">5BBH33</strain>
    </source>
</reference>
<dbReference type="Proteomes" id="UP000320585">
    <property type="component" value="Chromosome"/>
</dbReference>
<dbReference type="PANTHER" id="PTHR43340">
    <property type="entry name" value="HYPOXANTHINE-GUANINE PHOSPHORIBOSYLTRANSFERASE"/>
    <property type="match status" value="1"/>
</dbReference>
<comment type="pathway">
    <text evidence="4 16">Purine metabolism; IMP biosynthesis via salvage pathway; IMP from hypoxanthine: step 1/1.</text>
</comment>
<evidence type="ECO:0000313" key="19">
    <source>
        <dbReference type="Proteomes" id="UP000320585"/>
    </source>
</evidence>
<dbReference type="CDD" id="cd06223">
    <property type="entry name" value="PRTases_typeI"/>
    <property type="match status" value="1"/>
</dbReference>
<keyword evidence="13 16" id="KW-0460">Magnesium</keyword>
<evidence type="ECO:0000256" key="3">
    <source>
        <dbReference type="ARBA" id="ARBA00004496"/>
    </source>
</evidence>
<dbReference type="PANTHER" id="PTHR43340:SF1">
    <property type="entry name" value="HYPOXANTHINE PHOSPHORIBOSYLTRANSFERASE"/>
    <property type="match status" value="1"/>
</dbReference>
<dbReference type="GO" id="GO:0046100">
    <property type="term" value="P:hypoxanthine metabolic process"/>
    <property type="evidence" value="ECO:0007669"/>
    <property type="project" value="TreeGrafter"/>
</dbReference>
<dbReference type="KEGG" id="dho:Dia5BBH33_13120"/>
<keyword evidence="19" id="KW-1185">Reference proteome</keyword>
<gene>
    <name evidence="18" type="primary">hpt</name>
    <name evidence="18" type="ORF">Dia5BBH33_13120</name>
</gene>
<dbReference type="Gene3D" id="3.40.50.2020">
    <property type="match status" value="1"/>
</dbReference>
<evidence type="ECO:0000256" key="8">
    <source>
        <dbReference type="ARBA" id="ARBA00022676"/>
    </source>
</evidence>
<dbReference type="FunFam" id="3.40.50.2020:FF:000006">
    <property type="entry name" value="Hypoxanthine phosphoribosyltransferase"/>
    <property type="match status" value="1"/>
</dbReference>
<evidence type="ECO:0000313" key="18">
    <source>
        <dbReference type="EMBL" id="BBK25377.1"/>
    </source>
</evidence>
<evidence type="ECO:0000256" key="15">
    <source>
        <dbReference type="ARBA" id="ARBA00049402"/>
    </source>
</evidence>
<dbReference type="InterPro" id="IPR050408">
    <property type="entry name" value="HGPRT"/>
</dbReference>
<dbReference type="GO" id="GO:0032263">
    <property type="term" value="P:GMP salvage"/>
    <property type="evidence" value="ECO:0007669"/>
    <property type="project" value="TreeGrafter"/>
</dbReference>
<protein>
    <recommendedName>
        <fullName evidence="16">Hypoxanthine phosphoribosyltransferase</fullName>
        <ecNumber evidence="16">2.4.2.8</ecNumber>
    </recommendedName>
</protein>
<dbReference type="EMBL" id="AP019697">
    <property type="protein sequence ID" value="BBK25377.1"/>
    <property type="molecule type" value="Genomic_DNA"/>
</dbReference>
<evidence type="ECO:0000256" key="4">
    <source>
        <dbReference type="ARBA" id="ARBA00004669"/>
    </source>
</evidence>
<dbReference type="RefSeq" id="WP_143332617.1">
    <property type="nucleotide sequence ID" value="NZ_AP019697.1"/>
</dbReference>
<sequence length="184" mass="20763">MENLKHDIKTVLITREQIAKRVREMGQQITKDYAGKEIVLVGILKGAMPFLCDLMREIDLPVILDTMVVSSYGDATTSSGLVKIKKDLDSDIRGRHVIVVEDIIDTGITMAALTPILEKRGAASVELAIFLDKRERREKEVNVKYIGYEIPDKFIVGYGCDYAQKYRNLPEICELDNKVFAQAK</sequence>
<dbReference type="SUPFAM" id="SSF53271">
    <property type="entry name" value="PRTase-like"/>
    <property type="match status" value="1"/>
</dbReference>
<keyword evidence="10 16" id="KW-0479">Metal-binding</keyword>
<evidence type="ECO:0000256" key="14">
    <source>
        <dbReference type="ARBA" id="ARBA00048811"/>
    </source>
</evidence>
<comment type="function">
    <text evidence="2">Purine salvage pathway enzyme that catalyzes the transfer of the ribosyl-5-phosphate group from 5-phospho-alpha-D-ribose 1-diphosphate (PRPP) to the N9 position of the 6-oxopurines hypoxanthine and guanine to form the corresponding ribonucleotides IMP (inosine 5'-monophosphate) and GMP (guanosine 5'-monophosphate), with the release of PPi.</text>
</comment>
<comment type="pathway">
    <text evidence="5">Purine metabolism; GMP biosynthesis via salvage pathway; GMP from guanine: step 1/1.</text>
</comment>
<evidence type="ECO:0000256" key="16">
    <source>
        <dbReference type="RuleBase" id="RU364099"/>
    </source>
</evidence>
<keyword evidence="12 16" id="KW-0547">Nucleotide-binding</keyword>
<dbReference type="Pfam" id="PF00156">
    <property type="entry name" value="Pribosyltran"/>
    <property type="match status" value="1"/>
</dbReference>
<dbReference type="InterPro" id="IPR029057">
    <property type="entry name" value="PRTase-like"/>
</dbReference>
<evidence type="ECO:0000256" key="7">
    <source>
        <dbReference type="ARBA" id="ARBA00022490"/>
    </source>
</evidence>
<keyword evidence="9 16" id="KW-0808">Transferase</keyword>
<accession>A0A8D4UUT3</accession>
<evidence type="ECO:0000256" key="12">
    <source>
        <dbReference type="ARBA" id="ARBA00022741"/>
    </source>
</evidence>
<dbReference type="UniPathway" id="UPA00591">
    <property type="reaction ID" value="UER00648"/>
</dbReference>
<name>A0A8D4UUT3_9FIRM</name>
<dbReference type="GO" id="GO:0006166">
    <property type="term" value="P:purine ribonucleoside salvage"/>
    <property type="evidence" value="ECO:0007669"/>
    <property type="project" value="UniProtKB-KW"/>
</dbReference>
<dbReference type="OrthoDB" id="9802824at2"/>